<protein>
    <recommendedName>
        <fullName evidence="5">AMP-dependent synthetase/ligase domain-containing protein</fullName>
    </recommendedName>
</protein>
<feature type="domain" description="AMP-dependent synthetase/ligase" evidence="1">
    <location>
        <begin position="28"/>
        <end position="440"/>
    </location>
</feature>
<dbReference type="Gene3D" id="3.30.300.30">
    <property type="match status" value="1"/>
</dbReference>
<dbReference type="AlphaFoldDB" id="A0A2C5Z6Q8"/>
<dbReference type="GO" id="GO:0006631">
    <property type="term" value="P:fatty acid metabolic process"/>
    <property type="evidence" value="ECO:0007669"/>
    <property type="project" value="TreeGrafter"/>
</dbReference>
<evidence type="ECO:0008006" key="5">
    <source>
        <dbReference type="Google" id="ProtNLM"/>
    </source>
</evidence>
<gene>
    <name evidence="3" type="ORF">CDD82_3881</name>
</gene>
<dbReference type="PANTHER" id="PTHR43201">
    <property type="entry name" value="ACYL-COA SYNTHETASE"/>
    <property type="match status" value="1"/>
</dbReference>
<dbReference type="PANTHER" id="PTHR43201:SF30">
    <property type="entry name" value="AMP-DEPENDENT SYNTHETASE_LIGASE DOMAIN-CONTAINING PROTEIN"/>
    <property type="match status" value="1"/>
</dbReference>
<proteinExistence type="predicted"/>
<dbReference type="InterPro" id="IPR020845">
    <property type="entry name" value="AMP-binding_CS"/>
</dbReference>
<dbReference type="Gene3D" id="3.40.50.12780">
    <property type="entry name" value="N-terminal domain of ligase-like"/>
    <property type="match status" value="1"/>
</dbReference>
<keyword evidence="4" id="KW-1185">Reference proteome</keyword>
<dbReference type="InterPro" id="IPR042099">
    <property type="entry name" value="ANL_N_sf"/>
</dbReference>
<dbReference type="OrthoDB" id="10253115at2759"/>
<dbReference type="EMBL" id="NJEU01000304">
    <property type="protein sequence ID" value="PHH76697.1"/>
    <property type="molecule type" value="Genomic_DNA"/>
</dbReference>
<sequence>MSSLSISCGPSAATLSRDTLADHFASIVSRHPDRPAVISRTPAASPCLASETRLSYAALDSLSNRVAWSLASLGVQHGTRVAVSLGNGAEFAALSYAVYKLGAVLVPLNPTFTALQVGAALRHLGVEVLVVGAVADLAYKPACGRSNEPLLRDLLGDLSSVACREAPSLRHVVVVDNSRLHPHVAFDPSRYPCLTSYHDLVSAGNSGPPQPSRRLDARDTVNIQFTSGTTSTPKAAMLSHASMLNNGILISRRMGLASSDRLLVPPPLFHCFGSVLGFLACVDAAAACLFPSPAFDPHATLQMCRDHHATGLHGVPTMFAAVLDALDHHHSHNSPNSNTPFCLTKGIISGSAVPEALVSSIRHRLGLGDLVIAYGMTETSPVSCMTSPNDPPALRFSSIGTVMPHTAVKIVDPANRSRILPTNHPGELAVAGYLVMQGYYADPLRTAAIRVAEPNHAALPPAFLSLSRGPAASPDDPHTTWVYSGDEAVMAPDGFVRITGRIKDLIIRAGENIHPAEIENCLLQHPAVFDAAIVGVPDDRLGEAVAACVVPRCDFALQDALHLGPPPPASNTPNKLVSDDLRDWIKSHLSTHLVPKHVFCITDLPKTASGKVQKFKLRQMTADALACNDDNAKHSNHGSKDKAQ</sequence>
<dbReference type="PROSITE" id="PS00455">
    <property type="entry name" value="AMP_BINDING"/>
    <property type="match status" value="1"/>
</dbReference>
<dbReference type="GO" id="GO:0031956">
    <property type="term" value="F:medium-chain fatty acid-CoA ligase activity"/>
    <property type="evidence" value="ECO:0007669"/>
    <property type="project" value="TreeGrafter"/>
</dbReference>
<name>A0A2C5Z6Q8_9HYPO</name>
<dbReference type="InterPro" id="IPR025110">
    <property type="entry name" value="AMP-bd_C"/>
</dbReference>
<evidence type="ECO:0000313" key="4">
    <source>
        <dbReference type="Proteomes" id="UP000224854"/>
    </source>
</evidence>
<organism evidence="3 4">
    <name type="scientific">Ophiocordyceps australis</name>
    <dbReference type="NCBI Taxonomy" id="1399860"/>
    <lineage>
        <taxon>Eukaryota</taxon>
        <taxon>Fungi</taxon>
        <taxon>Dikarya</taxon>
        <taxon>Ascomycota</taxon>
        <taxon>Pezizomycotina</taxon>
        <taxon>Sordariomycetes</taxon>
        <taxon>Hypocreomycetidae</taxon>
        <taxon>Hypocreales</taxon>
        <taxon>Ophiocordycipitaceae</taxon>
        <taxon>Ophiocordyceps</taxon>
    </lineage>
</organism>
<dbReference type="SUPFAM" id="SSF56801">
    <property type="entry name" value="Acetyl-CoA synthetase-like"/>
    <property type="match status" value="1"/>
</dbReference>
<dbReference type="InterPro" id="IPR045851">
    <property type="entry name" value="AMP-bd_C_sf"/>
</dbReference>
<evidence type="ECO:0000259" key="2">
    <source>
        <dbReference type="Pfam" id="PF13193"/>
    </source>
</evidence>
<dbReference type="Pfam" id="PF13193">
    <property type="entry name" value="AMP-binding_C"/>
    <property type="match status" value="1"/>
</dbReference>
<evidence type="ECO:0000259" key="1">
    <source>
        <dbReference type="Pfam" id="PF00501"/>
    </source>
</evidence>
<evidence type="ECO:0000313" key="3">
    <source>
        <dbReference type="EMBL" id="PHH76697.1"/>
    </source>
</evidence>
<dbReference type="Proteomes" id="UP000224854">
    <property type="component" value="Unassembled WGS sequence"/>
</dbReference>
<accession>A0A2C5Z6Q8</accession>
<feature type="domain" description="AMP-binding enzyme C-terminal" evidence="2">
    <location>
        <begin position="517"/>
        <end position="611"/>
    </location>
</feature>
<dbReference type="InterPro" id="IPR000873">
    <property type="entry name" value="AMP-dep_synth/lig_dom"/>
</dbReference>
<comment type="caution">
    <text evidence="3">The sequence shown here is derived from an EMBL/GenBank/DDBJ whole genome shotgun (WGS) entry which is preliminary data.</text>
</comment>
<reference evidence="3 4" key="1">
    <citation type="submission" date="2017-06" db="EMBL/GenBank/DDBJ databases">
        <title>Ant-infecting Ophiocordyceps genomes reveal a high diversity of potential behavioral manipulation genes and a possible major role for enterotoxins.</title>
        <authorList>
            <person name="De Bekker C."/>
            <person name="Evans H.C."/>
            <person name="Brachmann A."/>
            <person name="Hughes D.P."/>
        </authorList>
    </citation>
    <scope>NUCLEOTIDE SEQUENCE [LARGE SCALE GENOMIC DNA]</scope>
    <source>
        <strain evidence="3 4">1348a</strain>
    </source>
</reference>
<dbReference type="Pfam" id="PF00501">
    <property type="entry name" value="AMP-binding"/>
    <property type="match status" value="1"/>
</dbReference>